<dbReference type="GO" id="GO:0016616">
    <property type="term" value="F:oxidoreductase activity, acting on the CH-OH group of donors, NAD or NADP as acceptor"/>
    <property type="evidence" value="ECO:0007669"/>
    <property type="project" value="InterPro"/>
</dbReference>
<dbReference type="RefSeq" id="WP_037258423.1">
    <property type="nucleotide sequence ID" value="NZ_JALZ01000002.1"/>
</dbReference>
<dbReference type="PANTHER" id="PTHR43333:SF1">
    <property type="entry name" value="D-ISOMER SPECIFIC 2-HYDROXYACID DEHYDROGENASE NAD-BINDING DOMAIN-CONTAINING PROTEIN"/>
    <property type="match status" value="1"/>
</dbReference>
<dbReference type="InterPro" id="IPR006139">
    <property type="entry name" value="D-isomer_2_OHA_DH_cat_dom"/>
</dbReference>
<dbReference type="PATRIC" id="fig|1449350.3.peg.570"/>
<name>X7EJE4_9RHOB</name>
<reference evidence="6 7" key="1">
    <citation type="submission" date="2014-01" db="EMBL/GenBank/DDBJ databases">
        <title>Roseivivax halodurans JCM 10272 Genome Sequencing.</title>
        <authorList>
            <person name="Lai Q."/>
            <person name="Li G."/>
            <person name="Shao Z."/>
        </authorList>
    </citation>
    <scope>NUCLEOTIDE SEQUENCE [LARGE SCALE GENOMIC DNA]</scope>
    <source>
        <strain evidence="6 7">JCM 10272</strain>
    </source>
</reference>
<dbReference type="eggNOG" id="COG0111">
    <property type="taxonomic scope" value="Bacteria"/>
</dbReference>
<dbReference type="SUPFAM" id="SSF52283">
    <property type="entry name" value="Formate/glycerate dehydrogenase catalytic domain-like"/>
    <property type="match status" value="1"/>
</dbReference>
<dbReference type="STRING" id="1449350.OCH239_07650"/>
<dbReference type="SUPFAM" id="SSF51735">
    <property type="entry name" value="NAD(P)-binding Rossmann-fold domains"/>
    <property type="match status" value="1"/>
</dbReference>
<comment type="caution">
    <text evidence="6">The sequence shown here is derived from an EMBL/GenBank/DDBJ whole genome shotgun (WGS) entry which is preliminary data.</text>
</comment>
<dbReference type="PANTHER" id="PTHR43333">
    <property type="entry name" value="2-HACID_DH_C DOMAIN-CONTAINING PROTEIN"/>
    <property type="match status" value="1"/>
</dbReference>
<dbReference type="InterPro" id="IPR036291">
    <property type="entry name" value="NAD(P)-bd_dom_sf"/>
</dbReference>
<dbReference type="Gene3D" id="3.40.50.720">
    <property type="entry name" value="NAD(P)-binding Rossmann-like Domain"/>
    <property type="match status" value="2"/>
</dbReference>
<keyword evidence="1 3" id="KW-0560">Oxidoreductase</keyword>
<dbReference type="CDD" id="cd05300">
    <property type="entry name" value="2-Hacid_dh_1"/>
    <property type="match status" value="1"/>
</dbReference>
<protein>
    <submittedName>
        <fullName evidence="6">Hydroxyacid dehydrogenase</fullName>
    </submittedName>
</protein>
<dbReference type="EMBL" id="JALZ01000002">
    <property type="protein sequence ID" value="ETX16032.1"/>
    <property type="molecule type" value="Genomic_DNA"/>
</dbReference>
<feature type="domain" description="D-isomer specific 2-hydroxyacid dehydrogenase NAD-binding" evidence="5">
    <location>
        <begin position="113"/>
        <end position="293"/>
    </location>
</feature>
<evidence type="ECO:0000313" key="7">
    <source>
        <dbReference type="Proteomes" id="UP000022447"/>
    </source>
</evidence>
<evidence type="ECO:0000256" key="2">
    <source>
        <dbReference type="ARBA" id="ARBA00023027"/>
    </source>
</evidence>
<organism evidence="6 7">
    <name type="scientific">Roseivivax halodurans JCM 10272</name>
    <dbReference type="NCBI Taxonomy" id="1449350"/>
    <lineage>
        <taxon>Bacteria</taxon>
        <taxon>Pseudomonadati</taxon>
        <taxon>Pseudomonadota</taxon>
        <taxon>Alphaproteobacteria</taxon>
        <taxon>Rhodobacterales</taxon>
        <taxon>Roseobacteraceae</taxon>
        <taxon>Roseivivax</taxon>
    </lineage>
</organism>
<evidence type="ECO:0000259" key="4">
    <source>
        <dbReference type="Pfam" id="PF00389"/>
    </source>
</evidence>
<proteinExistence type="inferred from homology"/>
<evidence type="ECO:0000256" key="3">
    <source>
        <dbReference type="RuleBase" id="RU003719"/>
    </source>
</evidence>
<keyword evidence="7" id="KW-1185">Reference proteome</keyword>
<comment type="similarity">
    <text evidence="3">Belongs to the D-isomer specific 2-hydroxyacid dehydrogenase family.</text>
</comment>
<dbReference type="Proteomes" id="UP000022447">
    <property type="component" value="Unassembled WGS sequence"/>
</dbReference>
<dbReference type="AlphaFoldDB" id="X7EJE4"/>
<dbReference type="GO" id="GO:0051287">
    <property type="term" value="F:NAD binding"/>
    <property type="evidence" value="ECO:0007669"/>
    <property type="project" value="InterPro"/>
</dbReference>
<evidence type="ECO:0000256" key="1">
    <source>
        <dbReference type="ARBA" id="ARBA00023002"/>
    </source>
</evidence>
<keyword evidence="2" id="KW-0520">NAD</keyword>
<dbReference type="OrthoDB" id="7374922at2"/>
<evidence type="ECO:0000259" key="5">
    <source>
        <dbReference type="Pfam" id="PF02826"/>
    </source>
</evidence>
<sequence>MTDALLPSHEDLSICFAHHAYDLKATFDARETGMTSFQVSSVEDLRHRLPEADVLVCSGLWHNDMLEDAPRLRFLQSVSSGTNAYDLAAFREHGVMLASGAGANMNAVSEHAMALLLALTRRLGLARDKQARRTWGDEQSDPSRRARELPGRTLLLVGLGHIGNRIALLARAFGMRVTAVRRNAEAGRGHADEVHPFGALPELIPAADAVVLCCPLTDETANLIDADALSRFRPDAVLINVARGGCVDEPALIEALRTGTLAGAGLDVTATEPLPGNSPLWDMENVILTPHTAGETAAFEGNVIDILIENLSKLRAGNADLTNRAA</sequence>
<gene>
    <name evidence="6" type="ORF">OCH239_07650</name>
</gene>
<accession>X7EJE4</accession>
<evidence type="ECO:0000313" key="6">
    <source>
        <dbReference type="EMBL" id="ETX16032.1"/>
    </source>
</evidence>
<dbReference type="Pfam" id="PF02826">
    <property type="entry name" value="2-Hacid_dh_C"/>
    <property type="match status" value="1"/>
</dbReference>
<dbReference type="InterPro" id="IPR006140">
    <property type="entry name" value="D-isomer_DH_NAD-bd"/>
</dbReference>
<feature type="domain" description="D-isomer specific 2-hydroxyacid dehydrogenase catalytic" evidence="4">
    <location>
        <begin position="38"/>
        <end position="317"/>
    </location>
</feature>
<dbReference type="Pfam" id="PF00389">
    <property type="entry name" value="2-Hacid_dh"/>
    <property type="match status" value="1"/>
</dbReference>